<gene>
    <name evidence="1" type="ORF">NAPIS_ORF00810</name>
</gene>
<dbReference type="HOGENOM" id="CLU_117729_0_0_1"/>
<organism evidence="1 2">
    <name type="scientific">Vairimorpha apis BRL 01</name>
    <dbReference type="NCBI Taxonomy" id="1037528"/>
    <lineage>
        <taxon>Eukaryota</taxon>
        <taxon>Fungi</taxon>
        <taxon>Fungi incertae sedis</taxon>
        <taxon>Microsporidia</taxon>
        <taxon>Nosematidae</taxon>
        <taxon>Vairimorpha</taxon>
    </lineage>
</organism>
<dbReference type="Proteomes" id="UP000053780">
    <property type="component" value="Unassembled WGS sequence"/>
</dbReference>
<reference evidence="1 2" key="1">
    <citation type="journal article" date="2013" name="BMC Genomics">
        <title>Genome sequencing and comparative genomics of honey bee microsporidia, Nosema apis reveal novel insights into host-parasite interactions.</title>
        <authorList>
            <person name="Chen Yp."/>
            <person name="Pettis J.S."/>
            <person name="Zhao Y."/>
            <person name="Liu X."/>
            <person name="Tallon L.J."/>
            <person name="Sadzewicz L.D."/>
            <person name="Li R."/>
            <person name="Zheng H."/>
            <person name="Huang S."/>
            <person name="Zhang X."/>
            <person name="Hamilton M.C."/>
            <person name="Pernal S.F."/>
            <person name="Melathopoulos A.P."/>
            <person name="Yan X."/>
            <person name="Evans J.D."/>
        </authorList>
    </citation>
    <scope>NUCLEOTIDE SEQUENCE [LARGE SCALE GENOMIC DNA]</scope>
    <source>
        <strain evidence="1 2">BRL 01</strain>
    </source>
</reference>
<proteinExistence type="predicted"/>
<dbReference type="AlphaFoldDB" id="T0MEU2"/>
<dbReference type="EMBL" id="KE647117">
    <property type="protein sequence ID" value="EQB61616.1"/>
    <property type="molecule type" value="Genomic_DNA"/>
</dbReference>
<dbReference type="VEuPathDB" id="MicrosporidiaDB:NAPIS_ORF00810"/>
<evidence type="ECO:0000313" key="2">
    <source>
        <dbReference type="Proteomes" id="UP000053780"/>
    </source>
</evidence>
<name>T0MEU2_9MICR</name>
<protein>
    <submittedName>
        <fullName evidence="1">Uncharacterized protein</fullName>
    </submittedName>
</protein>
<sequence length="201" mass="24265">MDPLESKIINILDKFNKPTKNILKDFFISSSYEIILDEKPINTKKINLLLLIKKFNNNKYNSIRNEAMHHKAIQTRALILDMVELKDLKCIYKPDRWIINIVQDTSYLPNDLLEIYNKCLINEFKDIFINNFEKYNESGNQLLVNFKYYIKKINEKINFNFDEFYKTIKIQINENKLMKDDEIEKIVNEFINKQKFEIHKK</sequence>
<keyword evidence="2" id="KW-1185">Reference proteome</keyword>
<accession>T0MEU2</accession>
<evidence type="ECO:0000313" key="1">
    <source>
        <dbReference type="EMBL" id="EQB61616.1"/>
    </source>
</evidence>
<dbReference type="OrthoDB" id="2194483at2759"/>